<dbReference type="AlphaFoldDB" id="A0A2N0VGZ8"/>
<proteinExistence type="predicted"/>
<dbReference type="SUPFAM" id="SSF53067">
    <property type="entry name" value="Actin-like ATPase domain"/>
    <property type="match status" value="2"/>
</dbReference>
<evidence type="ECO:0000313" key="5">
    <source>
        <dbReference type="Proteomes" id="UP000233398"/>
    </source>
</evidence>
<dbReference type="InterPro" id="IPR030673">
    <property type="entry name" value="PyroPPase_GppA_Ppx"/>
</dbReference>
<comment type="caution">
    <text evidence="4">The sequence shown here is derived from an EMBL/GenBank/DDBJ whole genome shotgun (WGS) entry which is preliminary data.</text>
</comment>
<dbReference type="PIRSF" id="PIRSF001267">
    <property type="entry name" value="Pyrophosphatase_GppA_Ppx"/>
    <property type="match status" value="1"/>
</dbReference>
<reference evidence="4 5" key="1">
    <citation type="submission" date="2017-11" db="EMBL/GenBank/DDBJ databases">
        <title>Rhodohalobacter 15182 sp. nov., isolated from a salt lake.</title>
        <authorList>
            <person name="Han S."/>
        </authorList>
    </citation>
    <scope>NUCLEOTIDE SEQUENCE [LARGE SCALE GENOMIC DNA]</scope>
    <source>
        <strain evidence="4 5">15182</strain>
    </source>
</reference>
<dbReference type="Gene3D" id="3.30.420.150">
    <property type="entry name" value="Exopolyphosphatase. Domain 2"/>
    <property type="match status" value="1"/>
</dbReference>
<feature type="domain" description="Ppx/GppA phosphatase C-terminal" evidence="3">
    <location>
        <begin position="332"/>
        <end position="491"/>
    </location>
</feature>
<dbReference type="EMBL" id="PISP01000003">
    <property type="protein sequence ID" value="PKD43418.1"/>
    <property type="molecule type" value="Genomic_DNA"/>
</dbReference>
<evidence type="ECO:0000313" key="4">
    <source>
        <dbReference type="EMBL" id="PKD43418.1"/>
    </source>
</evidence>
<dbReference type="Gene3D" id="3.30.420.40">
    <property type="match status" value="1"/>
</dbReference>
<dbReference type="InterPro" id="IPR003695">
    <property type="entry name" value="Ppx_GppA_N"/>
</dbReference>
<dbReference type="CDD" id="cd00077">
    <property type="entry name" value="HDc"/>
    <property type="match status" value="1"/>
</dbReference>
<dbReference type="InterPro" id="IPR048950">
    <property type="entry name" value="Ppx_GppA_C"/>
</dbReference>
<dbReference type="InterPro" id="IPR043129">
    <property type="entry name" value="ATPase_NBD"/>
</dbReference>
<keyword evidence="1" id="KW-0378">Hydrolase</keyword>
<dbReference type="FunFam" id="1.10.3210.10:FF:000025">
    <property type="entry name" value="Exopolyphosphatase"/>
    <property type="match status" value="1"/>
</dbReference>
<sequence length="519" mass="59137">MMNQSIPRHPVKRIAAIDLGTNSFHALIVDIFSDGSFYTVDKLKEMVLLAEKGLGDRLSDEAMDRGIDALEKIKVLAEHQQAESILAYATSAIREAENGGDFIQRAIDEVGVKINAIPGRIEAELIGLAVQHGVQMPDRPALIMDVGGGSVEFIIADQEKFYHLSSKKLGVARMTANFISHDPITKSEIDVLNNQYKNQLTDVAEAFAHHRSDVLIGSSGTMENIALMIAHRNNKTPNLTVNELEFTASEFFEFYDETIKLNEKKRAKLKGLDEKRVKLLPAGLVLVHYILKQFAIKRVKISSQALREGIVLRYIKKELSEGIRMQLEENPRRRSVLELVHKCDWHEDHSRHVAELAKNLFDELFDQLKLEEGDRELLEFAAWMHDIGYHISHRKHHKHALYIINNADLMGFKEEEIDVMANVARYHRRSTPKSRHPHYKKLDKSVKERVKKLSALLRVADGLDRSHYQNVRSFDLTIHDKSINLTLNTEADPNLEIWGAMRKRALFEEITGKELTITG</sequence>
<dbReference type="InterPro" id="IPR050273">
    <property type="entry name" value="GppA/Ppx_hydrolase"/>
</dbReference>
<feature type="domain" description="Ppx/GppA phosphatase N-terminal" evidence="2">
    <location>
        <begin position="33"/>
        <end position="317"/>
    </location>
</feature>
<dbReference type="SUPFAM" id="SSF109604">
    <property type="entry name" value="HD-domain/PDEase-like"/>
    <property type="match status" value="1"/>
</dbReference>
<evidence type="ECO:0000256" key="1">
    <source>
        <dbReference type="ARBA" id="ARBA00022801"/>
    </source>
</evidence>
<dbReference type="Pfam" id="PF02541">
    <property type="entry name" value="Ppx-GppA"/>
    <property type="match status" value="1"/>
</dbReference>
<name>A0A2N0VGZ8_9BACT</name>
<protein>
    <submittedName>
        <fullName evidence="4">Ppx/GppA family phosphatase</fullName>
    </submittedName>
</protein>
<accession>A0A2N0VGZ8</accession>
<dbReference type="Gene3D" id="1.10.3210.10">
    <property type="entry name" value="Hypothetical protein af1432"/>
    <property type="match status" value="1"/>
</dbReference>
<evidence type="ECO:0000259" key="2">
    <source>
        <dbReference type="Pfam" id="PF02541"/>
    </source>
</evidence>
<dbReference type="RefSeq" id="WP_101073893.1">
    <property type="nucleotide sequence ID" value="NZ_PISP01000003.1"/>
</dbReference>
<dbReference type="Pfam" id="PF21447">
    <property type="entry name" value="Ppx-GppA_III"/>
    <property type="match status" value="1"/>
</dbReference>
<keyword evidence="5" id="KW-1185">Reference proteome</keyword>
<dbReference type="OrthoDB" id="9814545at2"/>
<dbReference type="PANTHER" id="PTHR30005:SF0">
    <property type="entry name" value="RETROGRADE REGULATION PROTEIN 2"/>
    <property type="match status" value="1"/>
</dbReference>
<dbReference type="InterPro" id="IPR003607">
    <property type="entry name" value="HD/PDEase_dom"/>
</dbReference>
<dbReference type="PANTHER" id="PTHR30005">
    <property type="entry name" value="EXOPOLYPHOSPHATASE"/>
    <property type="match status" value="1"/>
</dbReference>
<dbReference type="GO" id="GO:0016462">
    <property type="term" value="F:pyrophosphatase activity"/>
    <property type="evidence" value="ECO:0007669"/>
    <property type="project" value="TreeGrafter"/>
</dbReference>
<evidence type="ECO:0000259" key="3">
    <source>
        <dbReference type="Pfam" id="PF21447"/>
    </source>
</evidence>
<dbReference type="Proteomes" id="UP000233398">
    <property type="component" value="Unassembled WGS sequence"/>
</dbReference>
<gene>
    <name evidence="4" type="ORF">CWD77_10795</name>
</gene>
<organism evidence="4 5">
    <name type="scientific">Rhodohalobacter barkolensis</name>
    <dbReference type="NCBI Taxonomy" id="2053187"/>
    <lineage>
        <taxon>Bacteria</taxon>
        <taxon>Pseudomonadati</taxon>
        <taxon>Balneolota</taxon>
        <taxon>Balneolia</taxon>
        <taxon>Balneolales</taxon>
        <taxon>Balneolaceae</taxon>
        <taxon>Rhodohalobacter</taxon>
    </lineage>
</organism>